<protein>
    <submittedName>
        <fullName evidence="1">DUF952 domain-containing protein</fullName>
    </submittedName>
</protein>
<dbReference type="RefSeq" id="WP_392013568.1">
    <property type="nucleotide sequence ID" value="NZ_JBIBSS010000016.1"/>
</dbReference>
<gene>
    <name evidence="1" type="ORF">ACGFYS_15985</name>
</gene>
<evidence type="ECO:0000313" key="2">
    <source>
        <dbReference type="Proteomes" id="UP001604282"/>
    </source>
</evidence>
<sequence>MLLHLIPFDEWSAWSADPALPYAPPSLAAEGFTHCSPDERTALVIADAHYRDVPGPLLVLVIDESRLSGEVRWEGSEDRLFPHVYGPVERAAVTAVLEVLRDPDGRARELAPWV</sequence>
<dbReference type="InterPro" id="IPR009297">
    <property type="entry name" value="DUF952"/>
</dbReference>
<dbReference type="SUPFAM" id="SSF56399">
    <property type="entry name" value="ADP-ribosylation"/>
    <property type="match status" value="1"/>
</dbReference>
<comment type="caution">
    <text evidence="1">The sequence shown here is derived from an EMBL/GenBank/DDBJ whole genome shotgun (WGS) entry which is preliminary data.</text>
</comment>
<dbReference type="Pfam" id="PF06108">
    <property type="entry name" value="DUF952"/>
    <property type="match status" value="1"/>
</dbReference>
<dbReference type="Gene3D" id="3.20.170.20">
    <property type="entry name" value="Protein of unknown function DUF952"/>
    <property type="match status" value="1"/>
</dbReference>
<organism evidence="1 2">
    <name type="scientific">Streptomyces omiyaensis</name>
    <dbReference type="NCBI Taxonomy" id="68247"/>
    <lineage>
        <taxon>Bacteria</taxon>
        <taxon>Bacillati</taxon>
        <taxon>Actinomycetota</taxon>
        <taxon>Actinomycetes</taxon>
        <taxon>Kitasatosporales</taxon>
        <taxon>Streptomycetaceae</taxon>
        <taxon>Streptomyces</taxon>
    </lineage>
</organism>
<proteinExistence type="predicted"/>
<accession>A0ABW7BSE7</accession>
<keyword evidence="2" id="KW-1185">Reference proteome</keyword>
<name>A0ABW7BSE7_9ACTN</name>
<evidence type="ECO:0000313" key="1">
    <source>
        <dbReference type="EMBL" id="MFG3190429.1"/>
    </source>
</evidence>
<reference evidence="1 2" key="1">
    <citation type="submission" date="2024-10" db="EMBL/GenBank/DDBJ databases">
        <title>The Natural Products Discovery Center: Release of the First 8490 Sequenced Strains for Exploring Actinobacteria Biosynthetic Diversity.</title>
        <authorList>
            <person name="Kalkreuter E."/>
            <person name="Kautsar S.A."/>
            <person name="Yang D."/>
            <person name="Bader C.D."/>
            <person name="Teijaro C.N."/>
            <person name="Fluegel L."/>
            <person name="Davis C.M."/>
            <person name="Simpson J.R."/>
            <person name="Lauterbach L."/>
            <person name="Steele A.D."/>
            <person name="Gui C."/>
            <person name="Meng S."/>
            <person name="Li G."/>
            <person name="Viehrig K."/>
            <person name="Ye F."/>
            <person name="Su P."/>
            <person name="Kiefer A.F."/>
            <person name="Nichols A."/>
            <person name="Cepeda A.J."/>
            <person name="Yan W."/>
            <person name="Fan B."/>
            <person name="Jiang Y."/>
            <person name="Adhikari A."/>
            <person name="Zheng C.-J."/>
            <person name="Schuster L."/>
            <person name="Cowan T.M."/>
            <person name="Smanski M.J."/>
            <person name="Chevrette M.G."/>
            <person name="De Carvalho L.P.S."/>
            <person name="Shen B."/>
        </authorList>
    </citation>
    <scope>NUCLEOTIDE SEQUENCE [LARGE SCALE GENOMIC DNA]</scope>
    <source>
        <strain evidence="1 2">NPDC048229</strain>
    </source>
</reference>
<dbReference type="Proteomes" id="UP001604282">
    <property type="component" value="Unassembled WGS sequence"/>
</dbReference>
<dbReference type="EMBL" id="JBICZW010000008">
    <property type="protein sequence ID" value="MFG3190429.1"/>
    <property type="molecule type" value="Genomic_DNA"/>
</dbReference>